<keyword evidence="2" id="KW-0238">DNA-binding</keyword>
<dbReference type="InterPro" id="IPR000835">
    <property type="entry name" value="HTH_MarR-typ"/>
</dbReference>
<feature type="domain" description="HTH marR-type" evidence="1">
    <location>
        <begin position="25"/>
        <end position="181"/>
    </location>
</feature>
<dbReference type="PANTHER" id="PTHR33164:SF104">
    <property type="entry name" value="TRANSCRIPTIONAL REGULATORY PROTEIN"/>
    <property type="match status" value="1"/>
</dbReference>
<dbReference type="EMBL" id="QUMX01000004">
    <property type="protein sequence ID" value="REG54209.1"/>
    <property type="molecule type" value="Genomic_DNA"/>
</dbReference>
<dbReference type="InterPro" id="IPR036388">
    <property type="entry name" value="WH-like_DNA-bd_sf"/>
</dbReference>
<dbReference type="PROSITE" id="PS50995">
    <property type="entry name" value="HTH_MARR_2"/>
    <property type="match status" value="1"/>
</dbReference>
<evidence type="ECO:0000259" key="1">
    <source>
        <dbReference type="PROSITE" id="PS50995"/>
    </source>
</evidence>
<name>A0AAQ0KNM5_PARVE</name>
<dbReference type="InterPro" id="IPR036390">
    <property type="entry name" value="WH_DNA-bd_sf"/>
</dbReference>
<dbReference type="PANTHER" id="PTHR33164">
    <property type="entry name" value="TRANSCRIPTIONAL REGULATOR, MARR FAMILY"/>
    <property type="match status" value="1"/>
</dbReference>
<keyword evidence="3" id="KW-1185">Reference proteome</keyword>
<dbReference type="Pfam" id="PF12802">
    <property type="entry name" value="MarR_2"/>
    <property type="match status" value="1"/>
</dbReference>
<organism evidence="2 3">
    <name type="scientific">Paracoccus versutus</name>
    <name type="common">Thiobacillus versutus</name>
    <dbReference type="NCBI Taxonomy" id="34007"/>
    <lineage>
        <taxon>Bacteria</taxon>
        <taxon>Pseudomonadati</taxon>
        <taxon>Pseudomonadota</taxon>
        <taxon>Alphaproteobacteria</taxon>
        <taxon>Rhodobacterales</taxon>
        <taxon>Paracoccaceae</taxon>
        <taxon>Paracoccus</taxon>
    </lineage>
</organism>
<gene>
    <name evidence="2" type="ORF">ATH84_10044</name>
</gene>
<dbReference type="GO" id="GO:0006950">
    <property type="term" value="P:response to stress"/>
    <property type="evidence" value="ECO:0007669"/>
    <property type="project" value="TreeGrafter"/>
</dbReference>
<reference evidence="2 3" key="1">
    <citation type="submission" date="2018-08" db="EMBL/GenBank/DDBJ databases">
        <title>Genomic Encyclopedia of Archaeal and Bacterial Type Strains, Phase II (KMG-II): from individual species to whole genera.</title>
        <authorList>
            <person name="Goeker M."/>
        </authorList>
    </citation>
    <scope>NUCLEOTIDE SEQUENCE [LARGE SCALE GENOMIC DNA]</scope>
    <source>
        <strain evidence="2 3">DSM 582</strain>
    </source>
</reference>
<dbReference type="SUPFAM" id="SSF46785">
    <property type="entry name" value="Winged helix' DNA-binding domain"/>
    <property type="match status" value="1"/>
</dbReference>
<protein>
    <submittedName>
        <fullName evidence="2">DNA-binding MarR family transcriptional regulator</fullName>
    </submittedName>
</protein>
<accession>A0AAQ0KNM5</accession>
<dbReference type="AlphaFoldDB" id="A0AAQ0KNM5"/>
<evidence type="ECO:0000313" key="3">
    <source>
        <dbReference type="Proteomes" id="UP000256794"/>
    </source>
</evidence>
<proteinExistence type="predicted"/>
<dbReference type="GO" id="GO:0003677">
    <property type="term" value="F:DNA binding"/>
    <property type="evidence" value="ECO:0007669"/>
    <property type="project" value="UniProtKB-KW"/>
</dbReference>
<dbReference type="SMART" id="SM00347">
    <property type="entry name" value="HTH_MARR"/>
    <property type="match status" value="1"/>
</dbReference>
<dbReference type="Gene3D" id="1.10.10.10">
    <property type="entry name" value="Winged helix-like DNA-binding domain superfamily/Winged helix DNA-binding domain"/>
    <property type="match status" value="1"/>
</dbReference>
<dbReference type="InterPro" id="IPR039422">
    <property type="entry name" value="MarR/SlyA-like"/>
</dbReference>
<dbReference type="GO" id="GO:0003700">
    <property type="term" value="F:DNA-binding transcription factor activity"/>
    <property type="evidence" value="ECO:0007669"/>
    <property type="project" value="InterPro"/>
</dbReference>
<evidence type="ECO:0000313" key="2">
    <source>
        <dbReference type="EMBL" id="REG54209.1"/>
    </source>
</evidence>
<sequence length="186" mass="20625">MTKGMRIIQRQGHSLDEEPIRYWENDRIGRGMRQWRREVPQIDSSGKAVVGRVLHLQEVIIDKVNRNLARFGLKFPTYAILATIRVSGPPYRMTPSELLAAIVISSGGLSNLLRKLEKDGLVQRSADKRDGRGVIVELTGKGIALTDESMAAHAALERELIAALSPQDRENMARMLSILIATNSAG</sequence>
<dbReference type="Proteomes" id="UP000256794">
    <property type="component" value="Unassembled WGS sequence"/>
</dbReference>
<comment type="caution">
    <text evidence="2">The sequence shown here is derived from an EMBL/GenBank/DDBJ whole genome shotgun (WGS) entry which is preliminary data.</text>
</comment>
<dbReference type="PRINTS" id="PR00598">
    <property type="entry name" value="HTHMARR"/>
</dbReference>